<evidence type="ECO:0000313" key="5">
    <source>
        <dbReference type="Proteomes" id="UP000192796"/>
    </source>
</evidence>
<dbReference type="InterPro" id="IPR029044">
    <property type="entry name" value="Nucleotide-diphossugar_trans"/>
</dbReference>
<dbReference type="InterPro" id="IPR001173">
    <property type="entry name" value="Glyco_trans_2-like"/>
</dbReference>
<accession>A0A1V9G2J2</accession>
<evidence type="ECO:0000259" key="1">
    <source>
        <dbReference type="Pfam" id="PF00534"/>
    </source>
</evidence>
<feature type="domain" description="Glycosyltransferase 2-like" evidence="2">
    <location>
        <begin position="427"/>
        <end position="555"/>
    </location>
</feature>
<feature type="domain" description="Glycosyltransferase subfamily 4-like N-terminal" evidence="3">
    <location>
        <begin position="16"/>
        <end position="197"/>
    </location>
</feature>
<dbReference type="InterPro" id="IPR050834">
    <property type="entry name" value="Glycosyltransf_2"/>
</dbReference>
<dbReference type="AlphaFoldDB" id="A0A1V9G2J2"/>
<evidence type="ECO:0000313" key="4">
    <source>
        <dbReference type="EMBL" id="OQP64797.1"/>
    </source>
</evidence>
<dbReference type="EMBL" id="LVYD01000041">
    <property type="protein sequence ID" value="OQP64797.1"/>
    <property type="molecule type" value="Genomic_DNA"/>
</dbReference>
<dbReference type="CDD" id="cd00761">
    <property type="entry name" value="Glyco_tranf_GTA_type"/>
    <property type="match status" value="1"/>
</dbReference>
<gene>
    <name evidence="4" type="ORF">A3860_18750</name>
</gene>
<evidence type="ECO:0008006" key="6">
    <source>
        <dbReference type="Google" id="ProtNLM"/>
    </source>
</evidence>
<dbReference type="Gene3D" id="3.40.50.2000">
    <property type="entry name" value="Glycogen Phosphorylase B"/>
    <property type="match status" value="2"/>
</dbReference>
<dbReference type="InterPro" id="IPR028098">
    <property type="entry name" value="Glyco_trans_4-like_N"/>
</dbReference>
<comment type="caution">
    <text evidence="4">The sequence shown here is derived from an EMBL/GenBank/DDBJ whole genome shotgun (WGS) entry which is preliminary data.</text>
</comment>
<dbReference type="GO" id="GO:0016757">
    <property type="term" value="F:glycosyltransferase activity"/>
    <property type="evidence" value="ECO:0007669"/>
    <property type="project" value="InterPro"/>
</dbReference>
<dbReference type="Proteomes" id="UP000192796">
    <property type="component" value="Unassembled WGS sequence"/>
</dbReference>
<dbReference type="SUPFAM" id="SSF53756">
    <property type="entry name" value="UDP-Glycosyltransferase/glycogen phosphorylase"/>
    <property type="match status" value="1"/>
</dbReference>
<keyword evidence="5" id="KW-1185">Reference proteome</keyword>
<name>A0A1V9G2J2_9BACT</name>
<reference evidence="4 5" key="1">
    <citation type="submission" date="2016-03" db="EMBL/GenBank/DDBJ databases">
        <title>Niastella vici sp. nov., isolated from farmland soil.</title>
        <authorList>
            <person name="Chen L."/>
            <person name="Wang D."/>
            <person name="Yang S."/>
            <person name="Wang G."/>
        </authorList>
    </citation>
    <scope>NUCLEOTIDE SEQUENCE [LARGE SCALE GENOMIC DNA]</scope>
    <source>
        <strain evidence="4 5">DJ57</strain>
    </source>
</reference>
<dbReference type="STRING" id="1703345.A3860_18750"/>
<protein>
    <recommendedName>
        <fullName evidence="6">Glycosyltransferase</fullName>
    </recommendedName>
</protein>
<dbReference type="Pfam" id="PF00535">
    <property type="entry name" value="Glycos_transf_2"/>
    <property type="match status" value="1"/>
</dbReference>
<dbReference type="InterPro" id="IPR001296">
    <property type="entry name" value="Glyco_trans_1"/>
</dbReference>
<dbReference type="Pfam" id="PF00534">
    <property type="entry name" value="Glycos_transf_1"/>
    <property type="match status" value="1"/>
</dbReference>
<dbReference type="SUPFAM" id="SSF53448">
    <property type="entry name" value="Nucleotide-diphospho-sugar transferases"/>
    <property type="match status" value="1"/>
</dbReference>
<evidence type="ECO:0000259" key="2">
    <source>
        <dbReference type="Pfam" id="PF00535"/>
    </source>
</evidence>
<dbReference type="CDD" id="cd03801">
    <property type="entry name" value="GT4_PimA-like"/>
    <property type="match status" value="1"/>
</dbReference>
<dbReference type="Gene3D" id="3.90.550.10">
    <property type="entry name" value="Spore Coat Polysaccharide Biosynthesis Protein SpsA, Chain A"/>
    <property type="match status" value="1"/>
</dbReference>
<dbReference type="OrthoDB" id="6638511at2"/>
<proteinExistence type="predicted"/>
<evidence type="ECO:0000259" key="3">
    <source>
        <dbReference type="Pfam" id="PF13439"/>
    </source>
</evidence>
<dbReference type="RefSeq" id="WP_081146611.1">
    <property type="nucleotide sequence ID" value="NZ_LVYD01000041.1"/>
</dbReference>
<dbReference type="PANTHER" id="PTHR43685">
    <property type="entry name" value="GLYCOSYLTRANSFERASE"/>
    <property type="match status" value="1"/>
</dbReference>
<dbReference type="Pfam" id="PF13439">
    <property type="entry name" value="Glyco_transf_4"/>
    <property type="match status" value="1"/>
</dbReference>
<feature type="domain" description="Glycosyl transferase family 1" evidence="1">
    <location>
        <begin position="210"/>
        <end position="376"/>
    </location>
</feature>
<sequence length="712" mass="80641">MNYWLLTTEYPPFHGGGISTYCYHTACMLAKQQIAITTFVPDDNVSDYKIMNTPEGNRIIHFNTNRSKTADYLGYTARLSYEFASIVQHIIQQEGKPDIIEAQDYLGIAYYLLHFKHLLYPAVKDIPVVITLHSPAFLYLEYNRVPTYRFPDFHTGEMEKEAIKMADWLISPTEYLIEAIQPYVDISGRKKVVIRNPYIVPDHKPAPAIDRNKIIYYGKLSPQKGSFELLSYFKKLWDSGFTHPLHVIGGTDIVFHPEQLTMGQIAQKKYEKYISNGLLRLHGKIKPSAIESELHSAHVIVVPSIVDNLPYVVIEAMALGKVVLASVQGGQREMIDHGVSGFLFDHTIAGDFEEKLQLVLSLPDEKIAAIGHAAKEKVAALYDPAVITRQKLPLLNEIIQSKHTATSFPFLYQNEFKPVTCNGELLSVVIPYYNMGKYIMECVQSVKAATYSPLEILIINDGSTEPESLAVLKQLEQTSGIKVFHKPNEGLADTRNYGAQKATGDWLAFLDADDMVAPDYYEKALQVLKHYPNVFFVGSFVQYFGDTNRKWATYTPQPPYTLVHNPVNSSGLVYKKGAFLEAGLNDKKVDYGLEDYESVVHLISKGYNGVVLPEFLFLYRVRGDSMIRKITREKLLYSYKYIAEKHSPYYTTFATQINNLLNANGPGFLFDNPSFAVTVVTNPENNSWLFRKLKALVKKNKTLKKIALSLKK</sequence>
<organism evidence="4 5">
    <name type="scientific">Niastella vici</name>
    <dbReference type="NCBI Taxonomy" id="1703345"/>
    <lineage>
        <taxon>Bacteria</taxon>
        <taxon>Pseudomonadati</taxon>
        <taxon>Bacteroidota</taxon>
        <taxon>Chitinophagia</taxon>
        <taxon>Chitinophagales</taxon>
        <taxon>Chitinophagaceae</taxon>
        <taxon>Niastella</taxon>
    </lineage>
</organism>
<dbReference type="PANTHER" id="PTHR43685:SF2">
    <property type="entry name" value="GLYCOSYLTRANSFERASE 2-LIKE DOMAIN-CONTAINING PROTEIN"/>
    <property type="match status" value="1"/>
</dbReference>